<evidence type="ECO:0008006" key="3">
    <source>
        <dbReference type="Google" id="ProtNLM"/>
    </source>
</evidence>
<reference evidence="1" key="1">
    <citation type="submission" date="2020-08" db="EMBL/GenBank/DDBJ databases">
        <title>Multicomponent nature underlies the extraordinary mechanical properties of spider dragline silk.</title>
        <authorList>
            <person name="Kono N."/>
            <person name="Nakamura H."/>
            <person name="Mori M."/>
            <person name="Yoshida Y."/>
            <person name="Ohtoshi R."/>
            <person name="Malay A.D."/>
            <person name="Moran D.A.P."/>
            <person name="Tomita M."/>
            <person name="Numata K."/>
            <person name="Arakawa K."/>
        </authorList>
    </citation>
    <scope>NUCLEOTIDE SEQUENCE</scope>
</reference>
<organism evidence="1 2">
    <name type="scientific">Nephila pilipes</name>
    <name type="common">Giant wood spider</name>
    <name type="synonym">Nephila maculata</name>
    <dbReference type="NCBI Taxonomy" id="299642"/>
    <lineage>
        <taxon>Eukaryota</taxon>
        <taxon>Metazoa</taxon>
        <taxon>Ecdysozoa</taxon>
        <taxon>Arthropoda</taxon>
        <taxon>Chelicerata</taxon>
        <taxon>Arachnida</taxon>
        <taxon>Araneae</taxon>
        <taxon>Araneomorphae</taxon>
        <taxon>Entelegynae</taxon>
        <taxon>Araneoidea</taxon>
        <taxon>Nephilidae</taxon>
        <taxon>Nephila</taxon>
    </lineage>
</organism>
<name>A0A8X6QLC0_NEPPI</name>
<proteinExistence type="predicted"/>
<dbReference type="AlphaFoldDB" id="A0A8X6QLC0"/>
<dbReference type="EMBL" id="BMAW01129673">
    <property type="protein sequence ID" value="GFU31434.1"/>
    <property type="molecule type" value="Genomic_DNA"/>
</dbReference>
<accession>A0A8X6QLC0</accession>
<protein>
    <recommendedName>
        <fullName evidence="3">Peptidase A2 domain-containing protein</fullName>
    </recommendedName>
</protein>
<evidence type="ECO:0000313" key="2">
    <source>
        <dbReference type="Proteomes" id="UP000887013"/>
    </source>
</evidence>
<sequence>MNVVRTSSDSNNVLRSARNHVLSRQKTRGCPSIHRMAVQNGSISCICQIELPSQNYLINAGADVSVVPLTTESKNHPPAPLQIFMAKRTTISINGQ</sequence>
<evidence type="ECO:0000313" key="1">
    <source>
        <dbReference type="EMBL" id="GFU31434.1"/>
    </source>
</evidence>
<comment type="caution">
    <text evidence="1">The sequence shown here is derived from an EMBL/GenBank/DDBJ whole genome shotgun (WGS) entry which is preliminary data.</text>
</comment>
<keyword evidence="2" id="KW-1185">Reference proteome</keyword>
<gene>
    <name evidence="1" type="ORF">NPIL_147141</name>
</gene>
<dbReference type="Proteomes" id="UP000887013">
    <property type="component" value="Unassembled WGS sequence"/>
</dbReference>